<protein>
    <submittedName>
        <fullName evidence="2">Uncharacterized protein</fullName>
    </submittedName>
</protein>
<keyword evidence="1" id="KW-1133">Transmembrane helix</keyword>
<feature type="transmembrane region" description="Helical" evidence="1">
    <location>
        <begin position="160"/>
        <end position="179"/>
    </location>
</feature>
<dbReference type="PANTHER" id="PTHR31515">
    <property type="entry name" value="TRANSMEMBRANE PROTEIN-RELATED"/>
    <property type="match status" value="1"/>
</dbReference>
<gene>
    <name evidence="2" type="ORF">CCAM_LOCUS37545</name>
</gene>
<evidence type="ECO:0000313" key="2">
    <source>
        <dbReference type="EMBL" id="VFQ95769.1"/>
    </source>
</evidence>
<proteinExistence type="predicted"/>
<keyword evidence="3" id="KW-1185">Reference proteome</keyword>
<dbReference type="EMBL" id="OOIL02005667">
    <property type="protein sequence ID" value="VFQ95769.1"/>
    <property type="molecule type" value="Genomic_DNA"/>
</dbReference>
<accession>A0A484N4K1</accession>
<keyword evidence="1" id="KW-0472">Membrane</keyword>
<dbReference type="AlphaFoldDB" id="A0A484N4K1"/>
<sequence length="216" mass="24676">MISLLDRYHQAVAFKDMVIAVRMKSTQAVSDYSCNGRHVFSQTRELERPLVGSILQSMWGVSPKHLLWGPKHNSTFVDDTWSVGNTPFRPFSDISSLSFVQKDAARRNVLLTNLNSSLTSAIDVVESIAASFLSLSNGGICSNTSWIRQFLLCHILISRWHCTISGHQIIICMLLTLLFTALHKFWRHPLFAGIFIGLLYIFAKREKLFWNKRKQF</sequence>
<name>A0A484N4K1_9ASTE</name>
<organism evidence="2 3">
    <name type="scientific">Cuscuta campestris</name>
    <dbReference type="NCBI Taxonomy" id="132261"/>
    <lineage>
        <taxon>Eukaryota</taxon>
        <taxon>Viridiplantae</taxon>
        <taxon>Streptophyta</taxon>
        <taxon>Embryophyta</taxon>
        <taxon>Tracheophyta</taxon>
        <taxon>Spermatophyta</taxon>
        <taxon>Magnoliopsida</taxon>
        <taxon>eudicotyledons</taxon>
        <taxon>Gunneridae</taxon>
        <taxon>Pentapetalae</taxon>
        <taxon>asterids</taxon>
        <taxon>lamiids</taxon>
        <taxon>Solanales</taxon>
        <taxon>Convolvulaceae</taxon>
        <taxon>Cuscuteae</taxon>
        <taxon>Cuscuta</taxon>
        <taxon>Cuscuta subgen. Grammica</taxon>
        <taxon>Cuscuta sect. Cleistogrammica</taxon>
    </lineage>
</organism>
<dbReference type="PANTHER" id="PTHR31515:SF4">
    <property type="entry name" value="TRANSMEMBRANE PROTEIN"/>
    <property type="match status" value="1"/>
</dbReference>
<feature type="transmembrane region" description="Helical" evidence="1">
    <location>
        <begin position="185"/>
        <end position="203"/>
    </location>
</feature>
<dbReference type="OrthoDB" id="18100at2759"/>
<reference evidence="2 3" key="1">
    <citation type="submission" date="2018-04" db="EMBL/GenBank/DDBJ databases">
        <authorList>
            <person name="Vogel A."/>
        </authorList>
    </citation>
    <scope>NUCLEOTIDE SEQUENCE [LARGE SCALE GENOMIC DNA]</scope>
</reference>
<keyword evidence="1" id="KW-0812">Transmembrane</keyword>
<dbReference type="Proteomes" id="UP000595140">
    <property type="component" value="Unassembled WGS sequence"/>
</dbReference>
<evidence type="ECO:0000256" key="1">
    <source>
        <dbReference type="SAM" id="Phobius"/>
    </source>
</evidence>
<evidence type="ECO:0000313" key="3">
    <source>
        <dbReference type="Proteomes" id="UP000595140"/>
    </source>
</evidence>